<protein>
    <submittedName>
        <fullName evidence="1">Uncharacterized protein</fullName>
    </submittedName>
</protein>
<dbReference type="OrthoDB" id="60650at2157"/>
<accession>Q12TX5</accession>
<keyword evidence="2" id="KW-1185">Reference proteome</keyword>
<dbReference type="HOGENOM" id="CLU_060685_2_0_2"/>
<dbReference type="KEGG" id="mbu:Mbur_2238"/>
<proteinExistence type="predicted"/>
<sequence>MKEDQHLKSRIHLDIYAEHYYFRYLWESVVYGVIITIKEDYNLFLTIIKKINSLFYRQVPEISHGDIIEWDVSAIQLKQGEELMISGKTKPDKSIKLDVNFEVSIPVKDNKYEHRFDDVAINSIPNEFHVEAYEVKNMTFTVRMLIPFKQRREAENGRAVYIDKDVPSGNYDIIINGETESAENVLLKIKASQTIVSDSEGNFAYGYPTKAFPVGPINLFLGTEEKEIKIIP</sequence>
<gene>
    <name evidence="1" type="ordered locus">Mbur_2238</name>
</gene>
<organism evidence="1 2">
    <name type="scientific">Methanococcoides burtonii (strain DSM 6242 / NBRC 107633 / OCM 468 / ACE-M)</name>
    <dbReference type="NCBI Taxonomy" id="259564"/>
    <lineage>
        <taxon>Archaea</taxon>
        <taxon>Methanobacteriati</taxon>
        <taxon>Methanobacteriota</taxon>
        <taxon>Stenosarchaea group</taxon>
        <taxon>Methanomicrobia</taxon>
        <taxon>Methanosarcinales</taxon>
        <taxon>Methanosarcinaceae</taxon>
        <taxon>Methanococcoides</taxon>
    </lineage>
</organism>
<dbReference type="EMBL" id="CP000300">
    <property type="protein sequence ID" value="ABE53101.1"/>
    <property type="molecule type" value="Genomic_DNA"/>
</dbReference>
<reference evidence="2" key="1">
    <citation type="journal article" date="2009" name="ISME J.">
        <title>The genome sequence of the psychrophilic archaeon, Methanococcoides burtonii: the role of genome evolution in cold adaptation.</title>
        <authorList>
            <person name="Allen M.A."/>
            <person name="Lauro F.M."/>
            <person name="Williams T.J."/>
            <person name="Burg D."/>
            <person name="Siddiqui K.S."/>
            <person name="De Francisci D."/>
            <person name="Chong K.W."/>
            <person name="Pilak O."/>
            <person name="Chew H.H."/>
            <person name="De Maere M.Z."/>
            <person name="Ting L."/>
            <person name="Katrib M."/>
            <person name="Ng C."/>
            <person name="Sowers K.R."/>
            <person name="Galperin M.Y."/>
            <person name="Anderson I.J."/>
            <person name="Ivanova N."/>
            <person name="Dalin E."/>
            <person name="Martinez M."/>
            <person name="Lapidus A."/>
            <person name="Hauser L."/>
            <person name="Land M."/>
            <person name="Thomas T."/>
            <person name="Cavicchioli R."/>
        </authorList>
    </citation>
    <scope>NUCLEOTIDE SEQUENCE [LARGE SCALE GENOMIC DNA]</scope>
    <source>
        <strain evidence="2">DSM 6242 / NBRC 107633 / OCM 468 / ACE-M</strain>
    </source>
</reference>
<name>Q12TX5_METBU</name>
<dbReference type="RefSeq" id="WP_011500237.1">
    <property type="nucleotide sequence ID" value="NC_007955.1"/>
</dbReference>
<evidence type="ECO:0000313" key="1">
    <source>
        <dbReference type="EMBL" id="ABE53101.1"/>
    </source>
</evidence>
<dbReference type="AlphaFoldDB" id="Q12TX5"/>
<evidence type="ECO:0000313" key="2">
    <source>
        <dbReference type="Proteomes" id="UP000001979"/>
    </source>
</evidence>
<dbReference type="Proteomes" id="UP000001979">
    <property type="component" value="Chromosome"/>
</dbReference>
<dbReference type="GeneID" id="3998850"/>